<feature type="region of interest" description="Disordered" evidence="9">
    <location>
        <begin position="1"/>
        <end position="27"/>
    </location>
</feature>
<dbReference type="InterPro" id="IPR000719">
    <property type="entry name" value="Prot_kinase_dom"/>
</dbReference>
<evidence type="ECO:0000256" key="6">
    <source>
        <dbReference type="ARBA" id="ARBA00022840"/>
    </source>
</evidence>
<gene>
    <name evidence="12" type="primary">LOC102801058</name>
</gene>
<dbReference type="InterPro" id="IPR050108">
    <property type="entry name" value="CDK"/>
</dbReference>
<dbReference type="Gene3D" id="1.10.510.10">
    <property type="entry name" value="Transferase(Phosphotransferase) domain 1"/>
    <property type="match status" value="1"/>
</dbReference>
<evidence type="ECO:0000256" key="1">
    <source>
        <dbReference type="ARBA" id="ARBA00006485"/>
    </source>
</evidence>
<evidence type="ECO:0000313" key="12">
    <source>
        <dbReference type="RefSeq" id="XP_006820152.1"/>
    </source>
</evidence>
<feature type="compositionally biased region" description="Low complexity" evidence="9">
    <location>
        <begin position="1"/>
        <end position="10"/>
    </location>
</feature>
<evidence type="ECO:0000256" key="7">
    <source>
        <dbReference type="PROSITE-ProRule" id="PRU10141"/>
    </source>
</evidence>
<keyword evidence="2 8" id="KW-0723">Serine/threonine-protein kinase</keyword>
<evidence type="ECO:0000256" key="3">
    <source>
        <dbReference type="ARBA" id="ARBA00022679"/>
    </source>
</evidence>
<evidence type="ECO:0000256" key="4">
    <source>
        <dbReference type="ARBA" id="ARBA00022741"/>
    </source>
</evidence>
<organism evidence="11 12">
    <name type="scientific">Saccoglossus kowalevskii</name>
    <name type="common">Acorn worm</name>
    <dbReference type="NCBI Taxonomy" id="10224"/>
    <lineage>
        <taxon>Eukaryota</taxon>
        <taxon>Metazoa</taxon>
        <taxon>Hemichordata</taxon>
        <taxon>Enteropneusta</taxon>
        <taxon>Harrimaniidae</taxon>
        <taxon>Saccoglossus</taxon>
    </lineage>
</organism>
<sequence length="407" mass="46216">MTSSSSSPSPITNHHVRFSEPSPKDETFNGHAVVKRHSSYSDAIETSHRNSIDEVFTETKSKADKAWVRRRHRSLILGSESPFGKADAYQKLNQLGEGSYATVYKGYSNVNKKIVALKEIRLQEEEGAPFTAIREASLLKALKHANIVTLHDIIHTKTTLTFVFEYVHTDLSLYLDKHSGGLNPHNVCLFLFQLLRGLSYIHERRILHRDLKPQNLLISEVGELKLADFGLARAKSIPSRTYSHEVVTLWYRPPDVLLGSTNYSTQLDMWGVGCIFIEMLQGYAAFPGMKDTYDQLDRIFRVLGTPTEYTWPGITSLPHYKHDLFPMYHSQRLSTITPRLLTNIHANDLAAHFLQLMPARRISALDAMRHPYFAGLLPKIHDLPDLASIFCVPGVKLQLELNETRRA</sequence>
<keyword evidence="11" id="KW-1185">Reference proteome</keyword>
<protein>
    <submittedName>
        <fullName evidence="12">Cyclin-dependent kinase 14-like</fullName>
    </submittedName>
</protein>
<evidence type="ECO:0000256" key="5">
    <source>
        <dbReference type="ARBA" id="ARBA00022777"/>
    </source>
</evidence>
<dbReference type="Proteomes" id="UP000694865">
    <property type="component" value="Unplaced"/>
</dbReference>
<name>A0ABM0MJG1_SACKO</name>
<dbReference type="SMART" id="SM00220">
    <property type="entry name" value="S_TKc"/>
    <property type="match status" value="1"/>
</dbReference>
<evidence type="ECO:0000256" key="8">
    <source>
        <dbReference type="RuleBase" id="RU000304"/>
    </source>
</evidence>
<evidence type="ECO:0000259" key="10">
    <source>
        <dbReference type="PROSITE" id="PS50011"/>
    </source>
</evidence>
<dbReference type="RefSeq" id="XP_006820152.1">
    <property type="nucleotide sequence ID" value="XM_006820089.1"/>
</dbReference>
<dbReference type="SUPFAM" id="SSF56112">
    <property type="entry name" value="Protein kinase-like (PK-like)"/>
    <property type="match status" value="1"/>
</dbReference>
<dbReference type="Pfam" id="PF00069">
    <property type="entry name" value="Pkinase"/>
    <property type="match status" value="1"/>
</dbReference>
<dbReference type="Gene3D" id="3.30.200.20">
    <property type="entry name" value="Phosphorylase Kinase, domain 1"/>
    <property type="match status" value="1"/>
</dbReference>
<keyword evidence="6 7" id="KW-0067">ATP-binding</keyword>
<accession>A0ABM0MJG1</accession>
<keyword evidence="3" id="KW-0808">Transferase</keyword>
<dbReference type="InterPro" id="IPR017441">
    <property type="entry name" value="Protein_kinase_ATP_BS"/>
</dbReference>
<dbReference type="InterPro" id="IPR008271">
    <property type="entry name" value="Ser/Thr_kinase_AS"/>
</dbReference>
<evidence type="ECO:0000256" key="2">
    <source>
        <dbReference type="ARBA" id="ARBA00022527"/>
    </source>
</evidence>
<dbReference type="PROSITE" id="PS00107">
    <property type="entry name" value="PROTEIN_KINASE_ATP"/>
    <property type="match status" value="1"/>
</dbReference>
<keyword evidence="5" id="KW-0418">Kinase</keyword>
<proteinExistence type="inferred from homology"/>
<evidence type="ECO:0000256" key="9">
    <source>
        <dbReference type="SAM" id="MobiDB-lite"/>
    </source>
</evidence>
<reference evidence="12" key="1">
    <citation type="submission" date="2025-08" db="UniProtKB">
        <authorList>
            <consortium name="RefSeq"/>
        </authorList>
    </citation>
    <scope>IDENTIFICATION</scope>
    <source>
        <tissue evidence="12">Testes</tissue>
    </source>
</reference>
<feature type="binding site" evidence="7">
    <location>
        <position position="118"/>
    </location>
    <ligand>
        <name>ATP</name>
        <dbReference type="ChEBI" id="CHEBI:30616"/>
    </ligand>
</feature>
<dbReference type="GeneID" id="102801058"/>
<dbReference type="PANTHER" id="PTHR24056">
    <property type="entry name" value="CELL DIVISION PROTEIN KINASE"/>
    <property type="match status" value="1"/>
</dbReference>
<dbReference type="PROSITE" id="PS00108">
    <property type="entry name" value="PROTEIN_KINASE_ST"/>
    <property type="match status" value="1"/>
</dbReference>
<dbReference type="PANTHER" id="PTHR24056:SF246">
    <property type="entry name" value="ECDYSONE-INDUCED PROTEIN 63E, ISOFORM N"/>
    <property type="match status" value="1"/>
</dbReference>
<keyword evidence="4 7" id="KW-0547">Nucleotide-binding</keyword>
<evidence type="ECO:0000313" key="11">
    <source>
        <dbReference type="Proteomes" id="UP000694865"/>
    </source>
</evidence>
<dbReference type="InterPro" id="IPR011009">
    <property type="entry name" value="Kinase-like_dom_sf"/>
</dbReference>
<dbReference type="PROSITE" id="PS50011">
    <property type="entry name" value="PROTEIN_KINASE_DOM"/>
    <property type="match status" value="1"/>
</dbReference>
<comment type="similarity">
    <text evidence="1">Belongs to the protein kinase superfamily. CMGC Ser/Thr protein kinase family. CDC2/CDKX subfamily.</text>
</comment>
<feature type="domain" description="Protein kinase" evidence="10">
    <location>
        <begin position="89"/>
        <end position="373"/>
    </location>
</feature>